<dbReference type="SUPFAM" id="SSF53098">
    <property type="entry name" value="Ribonuclease H-like"/>
    <property type="match status" value="1"/>
</dbReference>
<dbReference type="Proteomes" id="UP001371456">
    <property type="component" value="Unassembled WGS sequence"/>
</dbReference>
<dbReference type="InterPro" id="IPR036397">
    <property type="entry name" value="RNaseH_sf"/>
</dbReference>
<dbReference type="AlphaFoldDB" id="A0AAN8YL67"/>
<keyword evidence="2" id="KW-1185">Reference proteome</keyword>
<organism evidence="1 2">
    <name type="scientific">Solanum bulbocastanum</name>
    <name type="common">Wild potato</name>
    <dbReference type="NCBI Taxonomy" id="147425"/>
    <lineage>
        <taxon>Eukaryota</taxon>
        <taxon>Viridiplantae</taxon>
        <taxon>Streptophyta</taxon>
        <taxon>Embryophyta</taxon>
        <taxon>Tracheophyta</taxon>
        <taxon>Spermatophyta</taxon>
        <taxon>Magnoliopsida</taxon>
        <taxon>eudicotyledons</taxon>
        <taxon>Gunneridae</taxon>
        <taxon>Pentapetalae</taxon>
        <taxon>asterids</taxon>
        <taxon>lamiids</taxon>
        <taxon>Solanales</taxon>
        <taxon>Solanaceae</taxon>
        <taxon>Solanoideae</taxon>
        <taxon>Solaneae</taxon>
        <taxon>Solanum</taxon>
    </lineage>
</organism>
<name>A0AAN8YL67_SOLBU</name>
<proteinExistence type="predicted"/>
<evidence type="ECO:0008006" key="3">
    <source>
        <dbReference type="Google" id="ProtNLM"/>
    </source>
</evidence>
<dbReference type="InterPro" id="IPR012337">
    <property type="entry name" value="RNaseH-like_sf"/>
</dbReference>
<accession>A0AAN8YL67</accession>
<protein>
    <recommendedName>
        <fullName evidence="3">RNase H type-1 domain-containing protein</fullName>
    </recommendedName>
</protein>
<dbReference type="GO" id="GO:0003676">
    <property type="term" value="F:nucleic acid binding"/>
    <property type="evidence" value="ECO:0007669"/>
    <property type="project" value="InterPro"/>
</dbReference>
<comment type="caution">
    <text evidence="1">The sequence shown here is derived from an EMBL/GenBank/DDBJ whole genome shotgun (WGS) entry which is preliminary data.</text>
</comment>
<sequence length="64" mass="7440">MEDHWMPRNANNIKCNTDGASKGNPGKSSYAYCLRDQECNLIYAQAEEISENYTTRKMRDTLEY</sequence>
<dbReference type="EMBL" id="JBANQN010000002">
    <property type="protein sequence ID" value="KAK6796151.1"/>
    <property type="molecule type" value="Genomic_DNA"/>
</dbReference>
<gene>
    <name evidence="1" type="ORF">RDI58_003852</name>
</gene>
<evidence type="ECO:0000313" key="2">
    <source>
        <dbReference type="Proteomes" id="UP001371456"/>
    </source>
</evidence>
<dbReference type="Gene3D" id="3.30.420.10">
    <property type="entry name" value="Ribonuclease H-like superfamily/Ribonuclease H"/>
    <property type="match status" value="1"/>
</dbReference>
<reference evidence="1 2" key="1">
    <citation type="submission" date="2024-02" db="EMBL/GenBank/DDBJ databases">
        <title>de novo genome assembly of Solanum bulbocastanum strain 11H21.</title>
        <authorList>
            <person name="Hosaka A.J."/>
        </authorList>
    </citation>
    <scope>NUCLEOTIDE SEQUENCE [LARGE SCALE GENOMIC DNA]</scope>
    <source>
        <tissue evidence="1">Young leaves</tissue>
    </source>
</reference>
<evidence type="ECO:0000313" key="1">
    <source>
        <dbReference type="EMBL" id="KAK6796151.1"/>
    </source>
</evidence>